<sequence>MLLDLTNIWQKFEIHPGFQMSGLSVQPLSYPSLLSCLSVCLTTGCVNVNYYQQDQICEAGFKVLPSSFLKAAKGVAYYRLV</sequence>
<gene>
    <name evidence="1" type="ORF">EB796_006364</name>
</gene>
<proteinExistence type="predicted"/>
<protein>
    <submittedName>
        <fullName evidence="1">Uncharacterized protein</fullName>
    </submittedName>
</protein>
<evidence type="ECO:0000313" key="2">
    <source>
        <dbReference type="Proteomes" id="UP000593567"/>
    </source>
</evidence>
<dbReference type="Proteomes" id="UP000593567">
    <property type="component" value="Unassembled WGS sequence"/>
</dbReference>
<dbReference type="EMBL" id="VXIV02000895">
    <property type="protein sequence ID" value="KAF6035315.1"/>
    <property type="molecule type" value="Genomic_DNA"/>
</dbReference>
<reference evidence="1" key="1">
    <citation type="submission" date="2020-06" db="EMBL/GenBank/DDBJ databases">
        <title>Draft genome of Bugula neritina, a colonial animal packing powerful symbionts and potential medicines.</title>
        <authorList>
            <person name="Rayko M."/>
        </authorList>
    </citation>
    <scope>NUCLEOTIDE SEQUENCE [LARGE SCALE GENOMIC DNA]</scope>
    <source>
        <strain evidence="1">Kwan_BN1</strain>
    </source>
</reference>
<dbReference type="AlphaFoldDB" id="A0A7J7KAU9"/>
<name>A0A7J7KAU9_BUGNE</name>
<evidence type="ECO:0000313" key="1">
    <source>
        <dbReference type="EMBL" id="KAF6035315.1"/>
    </source>
</evidence>
<keyword evidence="2" id="KW-1185">Reference proteome</keyword>
<organism evidence="1 2">
    <name type="scientific">Bugula neritina</name>
    <name type="common">Brown bryozoan</name>
    <name type="synonym">Sertularia neritina</name>
    <dbReference type="NCBI Taxonomy" id="10212"/>
    <lineage>
        <taxon>Eukaryota</taxon>
        <taxon>Metazoa</taxon>
        <taxon>Spiralia</taxon>
        <taxon>Lophotrochozoa</taxon>
        <taxon>Bryozoa</taxon>
        <taxon>Gymnolaemata</taxon>
        <taxon>Cheilostomatida</taxon>
        <taxon>Flustrina</taxon>
        <taxon>Buguloidea</taxon>
        <taxon>Bugulidae</taxon>
        <taxon>Bugula</taxon>
    </lineage>
</organism>
<comment type="caution">
    <text evidence="1">The sequence shown here is derived from an EMBL/GenBank/DDBJ whole genome shotgun (WGS) entry which is preliminary data.</text>
</comment>
<accession>A0A7J7KAU9</accession>